<dbReference type="EMBL" id="JBHRXP010000002">
    <property type="protein sequence ID" value="MFC3579631.1"/>
    <property type="molecule type" value="Genomic_DNA"/>
</dbReference>
<keyword evidence="1" id="KW-1133">Transmembrane helix</keyword>
<accession>A0ABV7SS46</accession>
<dbReference type="Proteomes" id="UP001595713">
    <property type="component" value="Unassembled WGS sequence"/>
</dbReference>
<evidence type="ECO:0000313" key="2">
    <source>
        <dbReference type="EMBL" id="MFC3579631.1"/>
    </source>
</evidence>
<keyword evidence="1" id="KW-0472">Membrane</keyword>
<keyword evidence="3" id="KW-1185">Reference proteome</keyword>
<organism evidence="2 3">
    <name type="scientific">Sphingomonas hylomeconis</name>
    <dbReference type="NCBI Taxonomy" id="1395958"/>
    <lineage>
        <taxon>Bacteria</taxon>
        <taxon>Pseudomonadati</taxon>
        <taxon>Pseudomonadota</taxon>
        <taxon>Alphaproteobacteria</taxon>
        <taxon>Sphingomonadales</taxon>
        <taxon>Sphingomonadaceae</taxon>
        <taxon>Sphingomonas</taxon>
    </lineage>
</organism>
<gene>
    <name evidence="2" type="ORF">ACFONA_05585</name>
</gene>
<feature type="transmembrane region" description="Helical" evidence="1">
    <location>
        <begin position="30"/>
        <end position="47"/>
    </location>
</feature>
<keyword evidence="1" id="KW-0812">Transmembrane</keyword>
<sequence>MLNILSILIGLVVLLFAVVGFVPLLGWLNWFIIPLGIVGAALGALSSSKSGRNLNILLIIICALRLSLGGGLL</sequence>
<comment type="caution">
    <text evidence="2">The sequence shown here is derived from an EMBL/GenBank/DDBJ whole genome shotgun (WGS) entry which is preliminary data.</text>
</comment>
<name>A0ABV7SS46_9SPHN</name>
<feature type="transmembrane region" description="Helical" evidence="1">
    <location>
        <begin position="54"/>
        <end position="72"/>
    </location>
</feature>
<reference evidence="3" key="1">
    <citation type="journal article" date="2019" name="Int. J. Syst. Evol. Microbiol.">
        <title>The Global Catalogue of Microorganisms (GCM) 10K type strain sequencing project: providing services to taxonomists for standard genome sequencing and annotation.</title>
        <authorList>
            <consortium name="The Broad Institute Genomics Platform"/>
            <consortium name="The Broad Institute Genome Sequencing Center for Infectious Disease"/>
            <person name="Wu L."/>
            <person name="Ma J."/>
        </authorList>
    </citation>
    <scope>NUCLEOTIDE SEQUENCE [LARGE SCALE GENOMIC DNA]</scope>
    <source>
        <strain evidence="3">KCTC 42739</strain>
    </source>
</reference>
<dbReference type="RefSeq" id="WP_261293470.1">
    <property type="nucleotide sequence ID" value="NZ_JANQBK010000003.1"/>
</dbReference>
<protein>
    <submittedName>
        <fullName evidence="2">Uncharacterized protein</fullName>
    </submittedName>
</protein>
<proteinExistence type="predicted"/>
<evidence type="ECO:0000313" key="3">
    <source>
        <dbReference type="Proteomes" id="UP001595713"/>
    </source>
</evidence>
<evidence type="ECO:0000256" key="1">
    <source>
        <dbReference type="SAM" id="Phobius"/>
    </source>
</evidence>